<dbReference type="Proteomes" id="UP001227268">
    <property type="component" value="Unassembled WGS sequence"/>
</dbReference>
<reference evidence="1" key="1">
    <citation type="submission" date="2023-04" db="EMBL/GenBank/DDBJ databases">
        <title>Draft Genome sequencing of Naganishia species isolated from polar environments using Oxford Nanopore Technology.</title>
        <authorList>
            <person name="Leo P."/>
            <person name="Venkateswaran K."/>
        </authorList>
    </citation>
    <scope>NUCLEOTIDE SEQUENCE</scope>
    <source>
        <strain evidence="1">MNA-CCFEE 5423</strain>
    </source>
</reference>
<evidence type="ECO:0000313" key="2">
    <source>
        <dbReference type="Proteomes" id="UP001227268"/>
    </source>
</evidence>
<accession>A0ACC2V0B2</accession>
<gene>
    <name evidence="1" type="ORF">QFC21_006824</name>
</gene>
<name>A0ACC2V0B2_9TREE</name>
<keyword evidence="2" id="KW-1185">Reference proteome</keyword>
<dbReference type="EMBL" id="JASBWT010000038">
    <property type="protein sequence ID" value="KAJ9092442.1"/>
    <property type="molecule type" value="Genomic_DNA"/>
</dbReference>
<protein>
    <submittedName>
        <fullName evidence="1">Uncharacterized protein</fullName>
    </submittedName>
</protein>
<proteinExistence type="predicted"/>
<sequence>MDQVDDLPELLNAVAFPTADYAAYTQNQATLQSSLKILGFFNQLQEIVANKSYPKEVRLLSSLLVSREAPKKWRVKALVPDETKQQMRQRFFVFFEEEDFQIARSQLQLLVLIARQEYPKVWPSLLQDLLVPLQQSYGYISATNGSLAEQARLQNPDDWRRQKTILLNSFWTWNSFVKEWRSVKIPIGTKLMTDASGLDLQFVRDLRGPMHDYLEVLMNREPVLDDWEILESARYAFKIAARLVDWEFSRPGKSRVDSDPSRADQFISNTLRYLARLQEIRLQLLSSPFYADPANSANVPIEASKTLKSLTKFIRAIGKFYEHIMHIDPKTFAAIEGTVNAVGWWWGEVTTAIQRGEMPQDDDETARYPKRFMLLGLVLFKNILPVLSTDHQNANIILSVFTDAFITDAFHLIVDKLLPLTPEDWETWQEDSEEWFVNQMDVGLAWSFDFRPCAERVLMALTSAARNRNVIEPLMLQKLQATISHPATTLKDRIRQDAVLCATGRMSRALFSQVKIDQILPFLSTALSSDLPEDRILKYRMAWFIGQWVSADEDSALLPVIWNALTHLLSYRGEGSDIAVRLSAALAIKQSVDLWELDIAYFEPYLAQIMSNMMHLVSESETLSGKRQVLEAVTVIIERISRKALPYLQILGEAIPVLWQGSAGLDGEWLFKASLVVLTTKLVAAIGPATNNILALVVPLIEESLSSPAKEHFEADGLILWSTTLRNVPDLHAAGGASLLNLYPGLLAMLGQDMDNLQQNLQLVDSYLLLDGANIVQTVGSGTCDAYAATLQAADKNNVKGVLDSLDLLIRVTPSSYWAPRLAQNHIFQTICDGLDDEKASGTVLAAQLVTLCRIIMADAPAFYQLLQHIAMVKGLSEGRQVDTTLDAMWRCFDYVGVSYNRKLIALAFANLLTLGNAPIYDRLDGEFVNVWMDTLGEIKETEQAGATGME</sequence>
<organism evidence="1 2">
    <name type="scientific">Naganishia friedmannii</name>
    <dbReference type="NCBI Taxonomy" id="89922"/>
    <lineage>
        <taxon>Eukaryota</taxon>
        <taxon>Fungi</taxon>
        <taxon>Dikarya</taxon>
        <taxon>Basidiomycota</taxon>
        <taxon>Agaricomycotina</taxon>
        <taxon>Tremellomycetes</taxon>
        <taxon>Filobasidiales</taxon>
        <taxon>Filobasidiaceae</taxon>
        <taxon>Naganishia</taxon>
    </lineage>
</organism>
<comment type="caution">
    <text evidence="1">The sequence shown here is derived from an EMBL/GenBank/DDBJ whole genome shotgun (WGS) entry which is preliminary data.</text>
</comment>
<evidence type="ECO:0000313" key="1">
    <source>
        <dbReference type="EMBL" id="KAJ9092442.1"/>
    </source>
</evidence>